<dbReference type="RefSeq" id="WP_185210326.1">
    <property type="nucleotide sequence ID" value="NZ_CP059320.1"/>
</dbReference>
<organism evidence="6 7">
    <name type="scientific">Rhizorhabdus wittichii</name>
    <dbReference type="NCBI Taxonomy" id="160791"/>
    <lineage>
        <taxon>Bacteria</taxon>
        <taxon>Pseudomonadati</taxon>
        <taxon>Pseudomonadota</taxon>
        <taxon>Alphaproteobacteria</taxon>
        <taxon>Sphingomonadales</taxon>
        <taxon>Sphingomonadaceae</taxon>
        <taxon>Rhizorhabdus</taxon>
    </lineage>
</organism>
<proteinExistence type="predicted"/>
<dbReference type="CDD" id="cd03528">
    <property type="entry name" value="Rieske_RO_ferredoxin"/>
    <property type="match status" value="1"/>
</dbReference>
<dbReference type="PANTHER" id="PTHR21496">
    <property type="entry name" value="FERREDOXIN-RELATED"/>
    <property type="match status" value="1"/>
</dbReference>
<keyword evidence="2" id="KW-0479">Metal-binding</keyword>
<dbReference type="InterPro" id="IPR017941">
    <property type="entry name" value="Rieske_2Fe-2S"/>
</dbReference>
<evidence type="ECO:0000313" key="7">
    <source>
        <dbReference type="Proteomes" id="UP000664914"/>
    </source>
</evidence>
<name>A0A975HGW1_9SPHN</name>
<dbReference type="PANTHER" id="PTHR21496:SF23">
    <property type="entry name" value="3-PHENYLPROPIONATE_CINNAMIC ACID DIOXYGENASE FERREDOXIN SUBUNIT"/>
    <property type="match status" value="1"/>
</dbReference>
<reference evidence="6" key="2">
    <citation type="submission" date="2021-04" db="EMBL/GenBank/DDBJ databases">
        <title>Isolation and genomic analysis of the ibuprofen-degrading bacterium Sphingomonas strain MPO218.</title>
        <authorList>
            <person name="Aulestia M."/>
            <person name="Flores A."/>
            <person name="Mangas E.L."/>
            <person name="Perez-Pulido A.J."/>
            <person name="Santero E."/>
            <person name="Camacho E.M."/>
        </authorList>
    </citation>
    <scope>NUCLEOTIDE SEQUENCE</scope>
    <source>
        <strain evidence="6">MPO218</strain>
        <plasmid evidence="6">pIBU218</plasmid>
    </source>
</reference>
<evidence type="ECO:0000256" key="2">
    <source>
        <dbReference type="ARBA" id="ARBA00022723"/>
    </source>
</evidence>
<evidence type="ECO:0000256" key="1">
    <source>
        <dbReference type="ARBA" id="ARBA00022714"/>
    </source>
</evidence>
<dbReference type="GO" id="GO:0046872">
    <property type="term" value="F:metal ion binding"/>
    <property type="evidence" value="ECO:0007669"/>
    <property type="project" value="UniProtKB-KW"/>
</dbReference>
<dbReference type="Proteomes" id="UP000664914">
    <property type="component" value="Plasmid pIBU218"/>
</dbReference>
<feature type="domain" description="Rieske" evidence="5">
    <location>
        <begin position="5"/>
        <end position="101"/>
    </location>
</feature>
<gene>
    <name evidence="6" type="ORF">HRJ34_27655</name>
</gene>
<evidence type="ECO:0000259" key="5">
    <source>
        <dbReference type="PROSITE" id="PS51296"/>
    </source>
</evidence>
<dbReference type="PROSITE" id="PS51296">
    <property type="entry name" value="RIESKE"/>
    <property type="match status" value="1"/>
</dbReference>
<dbReference type="AlphaFoldDB" id="A0A975HGW1"/>
<keyword evidence="6" id="KW-0614">Plasmid</keyword>
<dbReference type="SUPFAM" id="SSF50022">
    <property type="entry name" value="ISP domain"/>
    <property type="match status" value="1"/>
</dbReference>
<geneLocation type="plasmid" evidence="6 7">
    <name>pIBU218</name>
</geneLocation>
<dbReference type="Pfam" id="PF00355">
    <property type="entry name" value="Rieske"/>
    <property type="match status" value="1"/>
</dbReference>
<protein>
    <submittedName>
        <fullName evidence="6">Non-heme iron oxygenase ferredoxin subunit</fullName>
    </submittedName>
</protein>
<reference evidence="6" key="1">
    <citation type="submission" date="2020-07" db="EMBL/GenBank/DDBJ databases">
        <authorList>
            <person name="Camacho E."/>
        </authorList>
    </citation>
    <scope>NUCLEOTIDE SEQUENCE</scope>
    <source>
        <strain evidence="6">MPO218</strain>
        <plasmid evidence="6">pIBU218</plasmid>
    </source>
</reference>
<keyword evidence="4" id="KW-0411">Iron-sulfur</keyword>
<keyword evidence="1" id="KW-0001">2Fe-2S</keyword>
<sequence length="110" mass="11593">MSELIRLCRVDEVKEGEPVAAHVAGLPPFAVYDVGGTYYVTDNICTHGNAMLTDGYQDGGTIECPFHGGAFDIASGAATVFPCQIPLKTYSVEVDDGWIAIRLASPEAGA</sequence>
<keyword evidence="3" id="KW-0408">Iron</keyword>
<dbReference type="GO" id="GO:0051537">
    <property type="term" value="F:2 iron, 2 sulfur cluster binding"/>
    <property type="evidence" value="ECO:0007669"/>
    <property type="project" value="UniProtKB-KW"/>
</dbReference>
<dbReference type="Gene3D" id="2.102.10.10">
    <property type="entry name" value="Rieske [2Fe-2S] iron-sulphur domain"/>
    <property type="match status" value="1"/>
</dbReference>
<evidence type="ECO:0000313" key="6">
    <source>
        <dbReference type="EMBL" id="QTH24853.1"/>
    </source>
</evidence>
<evidence type="ECO:0000256" key="4">
    <source>
        <dbReference type="ARBA" id="ARBA00023014"/>
    </source>
</evidence>
<evidence type="ECO:0000256" key="3">
    <source>
        <dbReference type="ARBA" id="ARBA00023004"/>
    </source>
</evidence>
<dbReference type="EMBL" id="CP059320">
    <property type="protein sequence ID" value="QTH24853.1"/>
    <property type="molecule type" value="Genomic_DNA"/>
</dbReference>
<dbReference type="InterPro" id="IPR036922">
    <property type="entry name" value="Rieske_2Fe-2S_sf"/>
</dbReference>
<accession>A0A975HGW1</accession>